<proteinExistence type="predicted"/>
<protein>
    <recommendedName>
        <fullName evidence="4">CID domain-containing protein</fullName>
    </recommendedName>
</protein>
<feature type="compositionally biased region" description="Low complexity" evidence="3">
    <location>
        <begin position="827"/>
        <end position="841"/>
    </location>
</feature>
<dbReference type="PROSITE" id="PS51391">
    <property type="entry name" value="CID"/>
    <property type="match status" value="1"/>
</dbReference>
<dbReference type="PANTHER" id="PTHR23140">
    <property type="entry name" value="RNA PROCESSING PROTEIN LD23810P"/>
    <property type="match status" value="1"/>
</dbReference>
<feature type="region of interest" description="Disordered" evidence="3">
    <location>
        <begin position="281"/>
        <end position="314"/>
    </location>
</feature>
<keyword evidence="1" id="KW-0694">RNA-binding</keyword>
<evidence type="ECO:0000256" key="2">
    <source>
        <dbReference type="SAM" id="Coils"/>
    </source>
</evidence>
<evidence type="ECO:0000313" key="6">
    <source>
        <dbReference type="Proteomes" id="UP000019478"/>
    </source>
</evidence>
<dbReference type="InterPro" id="IPR000061">
    <property type="entry name" value="Surp"/>
</dbReference>
<dbReference type="GO" id="GO:0003723">
    <property type="term" value="F:RNA binding"/>
    <property type="evidence" value="ECO:0007669"/>
    <property type="project" value="UniProtKB-KW"/>
</dbReference>
<name>W9Y048_9EURO</name>
<dbReference type="GeneID" id="19170928"/>
<dbReference type="OrthoDB" id="377209at2759"/>
<dbReference type="InterPro" id="IPR008942">
    <property type="entry name" value="ENTH_VHS"/>
</dbReference>
<keyword evidence="6" id="KW-1185">Reference proteome</keyword>
<dbReference type="InterPro" id="IPR035967">
    <property type="entry name" value="SWAP/Surp_sf"/>
</dbReference>
<feature type="compositionally biased region" description="Basic and acidic residues" evidence="3">
    <location>
        <begin position="111"/>
        <end position="123"/>
    </location>
</feature>
<feature type="compositionally biased region" description="Basic and acidic residues" evidence="3">
    <location>
        <begin position="553"/>
        <end position="574"/>
    </location>
</feature>
<evidence type="ECO:0000313" key="5">
    <source>
        <dbReference type="EMBL" id="EXJ83005.1"/>
    </source>
</evidence>
<dbReference type="InterPro" id="IPR051485">
    <property type="entry name" value="SR-CTD_assoc_factor"/>
</dbReference>
<evidence type="ECO:0000256" key="3">
    <source>
        <dbReference type="SAM" id="MobiDB-lite"/>
    </source>
</evidence>
<dbReference type="RefSeq" id="XP_007735128.1">
    <property type="nucleotide sequence ID" value="XM_007736938.1"/>
</dbReference>
<organism evidence="5 6">
    <name type="scientific">Capronia epimyces CBS 606.96</name>
    <dbReference type="NCBI Taxonomy" id="1182542"/>
    <lineage>
        <taxon>Eukaryota</taxon>
        <taxon>Fungi</taxon>
        <taxon>Dikarya</taxon>
        <taxon>Ascomycota</taxon>
        <taxon>Pezizomycotina</taxon>
        <taxon>Eurotiomycetes</taxon>
        <taxon>Chaetothyriomycetidae</taxon>
        <taxon>Chaetothyriales</taxon>
        <taxon>Herpotrichiellaceae</taxon>
        <taxon>Capronia</taxon>
    </lineage>
</organism>
<feature type="region of interest" description="Disordered" evidence="3">
    <location>
        <begin position="1"/>
        <end position="123"/>
    </location>
</feature>
<feature type="compositionally biased region" description="Gly residues" evidence="3">
    <location>
        <begin position="66"/>
        <end position="83"/>
    </location>
</feature>
<dbReference type="AlphaFoldDB" id="W9Y048"/>
<accession>W9Y048</accession>
<dbReference type="STRING" id="1182542.W9Y048"/>
<dbReference type="GO" id="GO:0005634">
    <property type="term" value="C:nucleus"/>
    <property type="evidence" value="ECO:0007669"/>
    <property type="project" value="TreeGrafter"/>
</dbReference>
<dbReference type="Pfam" id="PF01805">
    <property type="entry name" value="Surp"/>
    <property type="match status" value="1"/>
</dbReference>
<evidence type="ECO:0000256" key="1">
    <source>
        <dbReference type="ARBA" id="ARBA00022884"/>
    </source>
</evidence>
<dbReference type="HOGENOM" id="CLU_007957_0_0_1"/>
<dbReference type="Gene3D" id="1.25.40.90">
    <property type="match status" value="1"/>
</dbReference>
<sequence length="861" mass="94201">MTSQHADFAAKLTAPVKKSVFERQKEEAEAKKAREQAETAAVLEDFVKSFDDEGAPSSFPSRKAGHTGGAGGPGHGNNYGPGPGKRHFISTGLKSGPGSLGPVHSYGKKRHYDDYASGRDRDRKDKMFSYDHDENRNSRLNSGAFDLDEEARDVDDLKAAAKPTLHLSSLPPGTSAAVIKSLFTSSPLTINNVRILPAAPGPSSDRKSVSAIVTLAAETPATDIDTTVSHLQNKYLGFGFNLSISRHLSSAALTGSSSLSNNTPSANFNNLPFGARAIPQHTSLSRAPPPGQGPGRFAPPASYTSSTPYGARPTNVPPTQVAVQAPSDLKQLRLIHKTVEALLTFGPEFEALLMSRPEIQRGEQWAWLWDSRSAGGVYYRWRLWEILTNFKTRKGRHPVAYGSRQQGDILFEGQSVWIPPDDNLKFEYVTKVEDLVSDDDYNSSDEEDIDDGGGLATRYRDHQKLGPTAADSAPDTDGIGYLNPLAKTKLVHLLTRLPESNAKLRKGDVAQVTGFAIEHAGAGAEEVVTLVTRNVIKPFCYNVNKRSQTPGSDEDRFKEDANEGDETEKTKDSPGDTTPASLVGLYVISDVLSSSASAGVRHAWRYRSLFETQLRLQNVFSILGRAPRDLNWGKLKAEKWRRSIQSILSLWEGWCVFAGQTHEAFVDEFLNPPLTEKELGEKQMKEAEEKVERLREKDKEKAASRWRTVDTDLAQTMLDESITGTHVREHGKRKDEDGDVEMGVDGTPMADEDDDEDDNLTETNLDGVPMLDSSDEEADVLDGGIDSGHHQMPEVPPPPPPEQPEPADNNAEASEPVPAPSREESRPSLPASEAPPLAQAATVPQGRRTRPKAIDFDDMFK</sequence>
<dbReference type="SUPFAM" id="SSF109905">
    <property type="entry name" value="Surp module (SWAP domain)"/>
    <property type="match status" value="1"/>
</dbReference>
<feature type="compositionally biased region" description="Acidic residues" evidence="3">
    <location>
        <begin position="750"/>
        <end position="760"/>
    </location>
</feature>
<feature type="compositionally biased region" description="Basic and acidic residues" evidence="3">
    <location>
        <begin position="852"/>
        <end position="861"/>
    </location>
</feature>
<feature type="coiled-coil region" evidence="2">
    <location>
        <begin position="677"/>
        <end position="704"/>
    </location>
</feature>
<keyword evidence="2" id="KW-0175">Coiled coil</keyword>
<feature type="compositionally biased region" description="Basic and acidic residues" evidence="3">
    <location>
        <begin position="726"/>
        <end position="736"/>
    </location>
</feature>
<dbReference type="EMBL" id="AMGY01000005">
    <property type="protein sequence ID" value="EXJ83005.1"/>
    <property type="molecule type" value="Genomic_DNA"/>
</dbReference>
<comment type="caution">
    <text evidence="5">The sequence shown here is derived from an EMBL/GenBank/DDBJ whole genome shotgun (WGS) entry which is preliminary data.</text>
</comment>
<feature type="region of interest" description="Disordered" evidence="3">
    <location>
        <begin position="721"/>
        <end position="861"/>
    </location>
</feature>
<feature type="compositionally biased region" description="Pro residues" evidence="3">
    <location>
        <begin position="794"/>
        <end position="804"/>
    </location>
</feature>
<dbReference type="eggNOG" id="KOG0151">
    <property type="taxonomic scope" value="Eukaryota"/>
</dbReference>
<dbReference type="GO" id="GO:0006396">
    <property type="term" value="P:RNA processing"/>
    <property type="evidence" value="ECO:0007669"/>
    <property type="project" value="InterPro"/>
</dbReference>
<dbReference type="Gene3D" id="1.10.10.790">
    <property type="entry name" value="Surp module"/>
    <property type="match status" value="1"/>
</dbReference>
<reference evidence="5 6" key="1">
    <citation type="submission" date="2013-03" db="EMBL/GenBank/DDBJ databases">
        <title>The Genome Sequence of Capronia epimyces CBS 606.96.</title>
        <authorList>
            <consortium name="The Broad Institute Genomics Platform"/>
            <person name="Cuomo C."/>
            <person name="de Hoog S."/>
            <person name="Gorbushina A."/>
            <person name="Walker B."/>
            <person name="Young S.K."/>
            <person name="Zeng Q."/>
            <person name="Gargeya S."/>
            <person name="Fitzgerald M."/>
            <person name="Haas B."/>
            <person name="Abouelleil A."/>
            <person name="Allen A.W."/>
            <person name="Alvarado L."/>
            <person name="Arachchi H.M."/>
            <person name="Berlin A.M."/>
            <person name="Chapman S.B."/>
            <person name="Gainer-Dewar J."/>
            <person name="Goldberg J."/>
            <person name="Griggs A."/>
            <person name="Gujja S."/>
            <person name="Hansen M."/>
            <person name="Howarth C."/>
            <person name="Imamovic A."/>
            <person name="Ireland A."/>
            <person name="Larimer J."/>
            <person name="McCowan C."/>
            <person name="Murphy C."/>
            <person name="Pearson M."/>
            <person name="Poon T.W."/>
            <person name="Priest M."/>
            <person name="Roberts A."/>
            <person name="Saif S."/>
            <person name="Shea T."/>
            <person name="Sisk P."/>
            <person name="Sykes S."/>
            <person name="Wortman J."/>
            <person name="Nusbaum C."/>
            <person name="Birren B."/>
        </authorList>
    </citation>
    <scope>NUCLEOTIDE SEQUENCE [LARGE SCALE GENOMIC DNA]</scope>
    <source>
        <strain evidence="5 6">CBS 606.96</strain>
    </source>
</reference>
<dbReference type="InterPro" id="IPR006569">
    <property type="entry name" value="CID_dom"/>
</dbReference>
<evidence type="ECO:0000259" key="4">
    <source>
        <dbReference type="PROSITE" id="PS51391"/>
    </source>
</evidence>
<dbReference type="Proteomes" id="UP000019478">
    <property type="component" value="Unassembled WGS sequence"/>
</dbReference>
<feature type="domain" description="CID" evidence="4">
    <location>
        <begin position="482"/>
        <end position="673"/>
    </location>
</feature>
<feature type="region of interest" description="Disordered" evidence="3">
    <location>
        <begin position="547"/>
        <end position="577"/>
    </location>
</feature>
<feature type="compositionally biased region" description="Basic and acidic residues" evidence="3">
    <location>
        <begin position="19"/>
        <end position="37"/>
    </location>
</feature>
<dbReference type="PANTHER" id="PTHR23140:SF0">
    <property type="entry name" value="U2 SNRNP-ASSOCIATED SURP MOTIF-CONTAINING PROTEIN"/>
    <property type="match status" value="1"/>
</dbReference>
<gene>
    <name evidence="5" type="ORF">A1O3_06822</name>
</gene>